<dbReference type="Proteomes" id="UP001055156">
    <property type="component" value="Unassembled WGS sequence"/>
</dbReference>
<dbReference type="PROSITE" id="PS50109">
    <property type="entry name" value="HIS_KIN"/>
    <property type="match status" value="1"/>
</dbReference>
<name>A0ABQ4T8V7_METOR</name>
<feature type="domain" description="PAS" evidence="9">
    <location>
        <begin position="373"/>
        <end position="434"/>
    </location>
</feature>
<dbReference type="EC" id="2.7.13.3" evidence="2"/>
<evidence type="ECO:0000259" key="10">
    <source>
        <dbReference type="PROSITE" id="PS50113"/>
    </source>
</evidence>
<evidence type="ECO:0000256" key="1">
    <source>
        <dbReference type="ARBA" id="ARBA00000085"/>
    </source>
</evidence>
<dbReference type="Gene3D" id="3.30.450.20">
    <property type="entry name" value="PAS domain"/>
    <property type="match status" value="2"/>
</dbReference>
<evidence type="ECO:0000259" key="8">
    <source>
        <dbReference type="PROSITE" id="PS50110"/>
    </source>
</evidence>
<feature type="modified residue" description="4-aspartylphosphate" evidence="5">
    <location>
        <position position="794"/>
    </location>
</feature>
<keyword evidence="11" id="KW-0808">Transferase</keyword>
<dbReference type="InterPro" id="IPR036097">
    <property type="entry name" value="HisK_dim/P_sf"/>
</dbReference>
<evidence type="ECO:0000256" key="6">
    <source>
        <dbReference type="SAM" id="Phobius"/>
    </source>
</evidence>
<dbReference type="SUPFAM" id="SSF55874">
    <property type="entry name" value="ATPase domain of HSP90 chaperone/DNA topoisomerase II/histidine kinase"/>
    <property type="match status" value="1"/>
</dbReference>
<reference evidence="11" key="1">
    <citation type="journal article" date="2021" name="Front. Microbiol.">
        <title>Comprehensive Comparative Genomics and Phenotyping of Methylobacterium Species.</title>
        <authorList>
            <person name="Alessa O."/>
            <person name="Ogura Y."/>
            <person name="Fujitani Y."/>
            <person name="Takami H."/>
            <person name="Hayashi T."/>
            <person name="Sahin N."/>
            <person name="Tani A."/>
        </authorList>
    </citation>
    <scope>NUCLEOTIDE SEQUENCE</scope>
    <source>
        <strain evidence="11">NBRC 15689</strain>
    </source>
</reference>
<dbReference type="SUPFAM" id="SSF52172">
    <property type="entry name" value="CheY-like"/>
    <property type="match status" value="1"/>
</dbReference>
<dbReference type="InterPro" id="IPR000014">
    <property type="entry name" value="PAS"/>
</dbReference>
<evidence type="ECO:0000313" key="11">
    <source>
        <dbReference type="EMBL" id="GJE28038.1"/>
    </source>
</evidence>
<dbReference type="InterPro" id="IPR013655">
    <property type="entry name" value="PAS_fold_3"/>
</dbReference>
<keyword evidence="6" id="KW-0472">Membrane</keyword>
<organism evidence="11 12">
    <name type="scientific">Methylobacterium organophilum</name>
    <dbReference type="NCBI Taxonomy" id="410"/>
    <lineage>
        <taxon>Bacteria</taxon>
        <taxon>Pseudomonadati</taxon>
        <taxon>Pseudomonadota</taxon>
        <taxon>Alphaproteobacteria</taxon>
        <taxon>Hyphomicrobiales</taxon>
        <taxon>Methylobacteriaceae</taxon>
        <taxon>Methylobacterium</taxon>
    </lineage>
</organism>
<dbReference type="PROSITE" id="PS50113">
    <property type="entry name" value="PAC"/>
    <property type="match status" value="1"/>
</dbReference>
<keyword evidence="11" id="KW-0418">Kinase</keyword>
<dbReference type="Gene3D" id="3.40.50.2300">
    <property type="match status" value="1"/>
</dbReference>
<keyword evidence="12" id="KW-1185">Reference proteome</keyword>
<dbReference type="InterPro" id="IPR003661">
    <property type="entry name" value="HisK_dim/P_dom"/>
</dbReference>
<dbReference type="CDD" id="cd00082">
    <property type="entry name" value="HisKA"/>
    <property type="match status" value="1"/>
</dbReference>
<protein>
    <recommendedName>
        <fullName evidence="2">histidine kinase</fullName>
        <ecNumber evidence="2">2.7.13.3</ecNumber>
    </recommendedName>
</protein>
<evidence type="ECO:0000313" key="12">
    <source>
        <dbReference type="Proteomes" id="UP001055156"/>
    </source>
</evidence>
<dbReference type="NCBIfam" id="TIGR00229">
    <property type="entry name" value="sensory_box"/>
    <property type="match status" value="1"/>
</dbReference>
<keyword evidence="6" id="KW-1133">Transmembrane helix</keyword>
<dbReference type="InterPro" id="IPR000700">
    <property type="entry name" value="PAS-assoc_C"/>
</dbReference>
<dbReference type="Gene3D" id="3.30.565.10">
    <property type="entry name" value="Histidine kinase-like ATPase, C-terminal domain"/>
    <property type="match status" value="1"/>
</dbReference>
<dbReference type="PANTHER" id="PTHR45339">
    <property type="entry name" value="HYBRID SIGNAL TRANSDUCTION HISTIDINE KINASE J"/>
    <property type="match status" value="1"/>
</dbReference>
<accession>A0ABQ4T8V7</accession>
<dbReference type="InterPro" id="IPR005467">
    <property type="entry name" value="His_kinase_dom"/>
</dbReference>
<dbReference type="PROSITE" id="PS50112">
    <property type="entry name" value="PAS"/>
    <property type="match status" value="1"/>
</dbReference>
<dbReference type="InterPro" id="IPR035965">
    <property type="entry name" value="PAS-like_dom_sf"/>
</dbReference>
<dbReference type="SMART" id="SM00387">
    <property type="entry name" value="HATPase_c"/>
    <property type="match status" value="1"/>
</dbReference>
<dbReference type="PANTHER" id="PTHR45339:SF1">
    <property type="entry name" value="HYBRID SIGNAL TRANSDUCTION HISTIDINE KINASE J"/>
    <property type="match status" value="1"/>
</dbReference>
<dbReference type="InterPro" id="IPR001610">
    <property type="entry name" value="PAC"/>
</dbReference>
<dbReference type="Gene3D" id="1.10.287.130">
    <property type="match status" value="1"/>
</dbReference>
<evidence type="ECO:0000256" key="5">
    <source>
        <dbReference type="PROSITE-ProRule" id="PRU00169"/>
    </source>
</evidence>
<evidence type="ECO:0000259" key="7">
    <source>
        <dbReference type="PROSITE" id="PS50109"/>
    </source>
</evidence>
<evidence type="ECO:0000256" key="4">
    <source>
        <dbReference type="ARBA" id="ARBA00023012"/>
    </source>
</evidence>
<gene>
    <name evidence="11" type="primary">rcsC_12</name>
    <name evidence="11" type="ORF">LKMONMHP_2902</name>
</gene>
<comment type="caution">
    <text evidence="11">The sequence shown here is derived from an EMBL/GenBank/DDBJ whole genome shotgun (WGS) entry which is preliminary data.</text>
</comment>
<dbReference type="SMART" id="SM00091">
    <property type="entry name" value="PAS"/>
    <property type="match status" value="1"/>
</dbReference>
<dbReference type="Pfam" id="PF00072">
    <property type="entry name" value="Response_reg"/>
    <property type="match status" value="1"/>
</dbReference>
<dbReference type="Pfam" id="PF00512">
    <property type="entry name" value="HisKA"/>
    <property type="match status" value="1"/>
</dbReference>
<dbReference type="CDD" id="cd17546">
    <property type="entry name" value="REC_hyHK_CKI1_RcsC-like"/>
    <property type="match status" value="1"/>
</dbReference>
<dbReference type="CDD" id="cd00130">
    <property type="entry name" value="PAS"/>
    <property type="match status" value="1"/>
</dbReference>
<dbReference type="InterPro" id="IPR003594">
    <property type="entry name" value="HATPase_dom"/>
</dbReference>
<comment type="catalytic activity">
    <reaction evidence="1">
        <text>ATP + protein L-histidine = ADP + protein N-phospho-L-histidine.</text>
        <dbReference type="EC" id="2.7.13.3"/>
    </reaction>
</comment>
<dbReference type="SUPFAM" id="SSF47384">
    <property type="entry name" value="Homodimeric domain of signal transducing histidine kinase"/>
    <property type="match status" value="1"/>
</dbReference>
<reference evidence="11" key="2">
    <citation type="submission" date="2021-08" db="EMBL/GenBank/DDBJ databases">
        <authorList>
            <person name="Tani A."/>
            <person name="Ola A."/>
            <person name="Ogura Y."/>
            <person name="Katsura K."/>
            <person name="Hayashi T."/>
        </authorList>
    </citation>
    <scope>NUCLEOTIDE SEQUENCE</scope>
    <source>
        <strain evidence="11">NBRC 15689</strain>
    </source>
</reference>
<dbReference type="EMBL" id="BPQV01000008">
    <property type="protein sequence ID" value="GJE28038.1"/>
    <property type="molecule type" value="Genomic_DNA"/>
</dbReference>
<feature type="transmembrane region" description="Helical" evidence="6">
    <location>
        <begin position="276"/>
        <end position="295"/>
    </location>
</feature>
<dbReference type="PROSITE" id="PS50110">
    <property type="entry name" value="RESPONSE_REGULATORY"/>
    <property type="match status" value="1"/>
</dbReference>
<dbReference type="SUPFAM" id="SSF55785">
    <property type="entry name" value="PYP-like sensor domain (PAS domain)"/>
    <property type="match status" value="1"/>
</dbReference>
<sequence>MAGVKRGRSLVASFAKFALALVLPLVLMTAVATRWYVESERARLGTVVHMAGERLREAIERDLAELAGVARALAHSPAIDRRDFAELHARFLTLIESGADTITLTELGGRQLVNTRVPPGEPMPVVARPKLEASLRPDGKPVVSGLLISALSGRRIIGVNVPVVRDGVVRSYLSVTRRLEHLEHLLDRQGIAEPFSAAILDGEGHVIAMTPGARIAEAWIEQTKLAAEDVAREPVASLSPFGDGVVGYQVKSDLSGWTILTGVDRAALEKPLSDSMFLFLGLGFVLCGIGGGIAWRWARRITAGAEALVAAARAIGRGEKVELPPLYLSESNAVGRALVDASQLLEEQRRAIAAAHATLEERVAERTREVEASRLRYEVLAENLADVIVLRQQGALEIGYVSPSCERVFGFHPDYARTMPLEEVIHPDDLAEIRGGDLTLSPARPCVTTLFRAKRKDGRWIWVECASSLVATTDGAPPNIVSVLRDVTERQEQAEALRIARDTAELAQAKAENASRAKTDFLAVVSQEIRTPLATISGIGELLAESEPLSSEQRRYVGFVAEAAAAMQAAVDDILDFARVEAGDIQLDPMPFALARMLDHVVAQVRGMAARKGVSLGLNGADRLPPLVMGDERRLNQILRSLLTAMVRARRGGLVTLSVQHRPGPGGESRLAFVLTGDGGQVVSKDHGGLGVTIARRLVALMGGQLEAAKGASRYAFSLGLPVVAQAPDPVPVEAATPGRPGSARLLVAEDHLVNQEIVRAILERAGFAVDVVSDGVDALAAVQQRNYDLVLMDVQMPGMDGMTATRRIRALQHPARRIPIIAMTANVMPDQVRALREAGMDAHVAKPFDRHTLCAAVYASLSSLMLVDAASDAPAPPAVFDRTVYDRLCTQFDPGEVRGFVGGFVTLLDLVQGDEVMLRARSPAIAVGARQLGFLDLAEAHDQLAQAGDEASAAAALSACRVAHGLACRVLDELTTTASPEIAANVVLL</sequence>
<feature type="domain" description="PAC" evidence="10">
    <location>
        <begin position="447"/>
        <end position="499"/>
    </location>
</feature>
<dbReference type="InterPro" id="IPR036890">
    <property type="entry name" value="HATPase_C_sf"/>
</dbReference>
<keyword evidence="4" id="KW-0902">Two-component regulatory system</keyword>
<dbReference type="InterPro" id="IPR011006">
    <property type="entry name" value="CheY-like_superfamily"/>
</dbReference>
<dbReference type="SMART" id="SM00448">
    <property type="entry name" value="REC"/>
    <property type="match status" value="1"/>
</dbReference>
<dbReference type="GO" id="GO:0016301">
    <property type="term" value="F:kinase activity"/>
    <property type="evidence" value="ECO:0007669"/>
    <property type="project" value="UniProtKB-KW"/>
</dbReference>
<dbReference type="Pfam" id="PF08447">
    <property type="entry name" value="PAS_3"/>
    <property type="match status" value="1"/>
</dbReference>
<feature type="domain" description="Response regulatory" evidence="8">
    <location>
        <begin position="745"/>
        <end position="862"/>
    </location>
</feature>
<keyword evidence="6" id="KW-0812">Transmembrane</keyword>
<evidence type="ECO:0000256" key="3">
    <source>
        <dbReference type="ARBA" id="ARBA00022553"/>
    </source>
</evidence>
<evidence type="ECO:0000256" key="2">
    <source>
        <dbReference type="ARBA" id="ARBA00012438"/>
    </source>
</evidence>
<dbReference type="SMART" id="SM00086">
    <property type="entry name" value="PAC"/>
    <property type="match status" value="1"/>
</dbReference>
<proteinExistence type="predicted"/>
<keyword evidence="3 5" id="KW-0597">Phosphoprotein</keyword>
<dbReference type="SMART" id="SM00388">
    <property type="entry name" value="HisKA"/>
    <property type="match status" value="1"/>
</dbReference>
<dbReference type="InterPro" id="IPR001789">
    <property type="entry name" value="Sig_transdc_resp-reg_receiver"/>
</dbReference>
<feature type="domain" description="Histidine kinase" evidence="7">
    <location>
        <begin position="524"/>
        <end position="725"/>
    </location>
</feature>
<evidence type="ECO:0000259" key="9">
    <source>
        <dbReference type="PROSITE" id="PS50112"/>
    </source>
</evidence>
<dbReference type="RefSeq" id="WP_238311830.1">
    <property type="nucleotide sequence ID" value="NZ_BPQV01000008.1"/>
</dbReference>